<sequence length="102" mass="11158">MQKIEVFWRDIPAQILVKSGRVRGKVLLTHRFQAAIDRAAMRAGKGGSDDYLQDWRRVTSTIEGEGSPQALAQQFADAIEAAYSDADIKQLVAAKGLRVASA</sequence>
<dbReference type="EMBL" id="CP103416">
    <property type="protein sequence ID" value="UVW33877.1"/>
    <property type="molecule type" value="Genomic_DNA"/>
</dbReference>
<dbReference type="InterPro" id="IPR025989">
    <property type="entry name" value="Virulence_F_dom"/>
</dbReference>
<name>A0ABY5TJ44_9GAMM</name>
<organism evidence="2 3">
    <name type="scientific">SAR92 clade bacterium H455</name>
    <dbReference type="NCBI Taxonomy" id="2974818"/>
    <lineage>
        <taxon>Bacteria</taxon>
        <taxon>Pseudomonadati</taxon>
        <taxon>Pseudomonadota</taxon>
        <taxon>Gammaproteobacteria</taxon>
        <taxon>Cellvibrionales</taxon>
        <taxon>Porticoccaceae</taxon>
        <taxon>SAR92 clade</taxon>
    </lineage>
</organism>
<evidence type="ECO:0000313" key="2">
    <source>
        <dbReference type="EMBL" id="UVW33877.1"/>
    </source>
</evidence>
<accession>A0ABY5TJ44</accession>
<feature type="domain" description="Virulence factor" evidence="1">
    <location>
        <begin position="6"/>
        <end position="92"/>
    </location>
</feature>
<evidence type="ECO:0000313" key="3">
    <source>
        <dbReference type="Proteomes" id="UP001059934"/>
    </source>
</evidence>
<protein>
    <submittedName>
        <fullName evidence="2">Virulence factor</fullName>
    </submittedName>
</protein>
<gene>
    <name evidence="2" type="ORF">NYF23_07460</name>
</gene>
<proteinExistence type="predicted"/>
<dbReference type="Pfam" id="PF13769">
    <property type="entry name" value="Virulence_fact"/>
    <property type="match status" value="1"/>
</dbReference>
<reference evidence="2" key="1">
    <citation type="submission" date="2022-08" db="EMBL/GenBank/DDBJ databases">
        <title>Catabolic pathway analysis in culturable SAR92 clade bacteria reveals their overlooked roles in DMSP degradation in coastal seas.</title>
        <authorList>
            <person name="He X."/>
            <person name="Zhang X."/>
            <person name="Zhang Y."/>
        </authorList>
    </citation>
    <scope>NUCLEOTIDE SEQUENCE</scope>
    <source>
        <strain evidence="2">H455</strain>
    </source>
</reference>
<dbReference type="Proteomes" id="UP001059934">
    <property type="component" value="Chromosome"/>
</dbReference>
<evidence type="ECO:0000259" key="1">
    <source>
        <dbReference type="Pfam" id="PF13769"/>
    </source>
</evidence>
<keyword evidence="3" id="KW-1185">Reference proteome</keyword>